<accession>A0A1J5SAZ2</accession>
<sequence>MDDVTKFVLQMLAYGGGSAAVAYLLFQWLGKTWIENKFAQRLDQLRHQQALELQRLRVEIDAMLSGALKLQEKEFSVLPEAWAKLDEAHGLVSWLVAPFQQYADVNRMNSIQLEEFLGGTDFHESQKEEVRNAHDKNKTYQDIVFWHRLHKVKNAFSDLQNYVARNGIFLPAELELKFKAIAEMLWSAVISKEVGHEAKDWKMQREGWDKIKAEAEPLYLDIKTHIQQRLQSHAHK</sequence>
<evidence type="ECO:0000313" key="2">
    <source>
        <dbReference type="EMBL" id="OIQ97397.1"/>
    </source>
</evidence>
<keyword evidence="1" id="KW-0812">Transmembrane</keyword>
<keyword evidence="1" id="KW-0472">Membrane</keyword>
<comment type="caution">
    <text evidence="2">The sequence shown here is derived from an EMBL/GenBank/DDBJ whole genome shotgun (WGS) entry which is preliminary data.</text>
</comment>
<keyword evidence="1" id="KW-1133">Transmembrane helix</keyword>
<gene>
    <name evidence="2" type="ORF">GALL_205290</name>
</gene>
<name>A0A1J5SAZ2_9ZZZZ</name>
<organism evidence="2">
    <name type="scientific">mine drainage metagenome</name>
    <dbReference type="NCBI Taxonomy" id="410659"/>
    <lineage>
        <taxon>unclassified sequences</taxon>
        <taxon>metagenomes</taxon>
        <taxon>ecological metagenomes</taxon>
    </lineage>
</organism>
<protein>
    <submittedName>
        <fullName evidence="2">Uncharacterized protein</fullName>
    </submittedName>
</protein>
<evidence type="ECO:0000256" key="1">
    <source>
        <dbReference type="SAM" id="Phobius"/>
    </source>
</evidence>
<reference evidence="2" key="1">
    <citation type="submission" date="2016-10" db="EMBL/GenBank/DDBJ databases">
        <title>Sequence of Gallionella enrichment culture.</title>
        <authorList>
            <person name="Poehlein A."/>
            <person name="Muehling M."/>
            <person name="Daniel R."/>
        </authorList>
    </citation>
    <scope>NUCLEOTIDE SEQUENCE</scope>
</reference>
<dbReference type="EMBL" id="MLJW01000133">
    <property type="protein sequence ID" value="OIQ97397.1"/>
    <property type="molecule type" value="Genomic_DNA"/>
</dbReference>
<feature type="transmembrane region" description="Helical" evidence="1">
    <location>
        <begin position="12"/>
        <end position="30"/>
    </location>
</feature>
<dbReference type="AlphaFoldDB" id="A0A1J5SAZ2"/>
<proteinExistence type="predicted"/>